<keyword evidence="11" id="KW-1208">Phospholipid metabolism</keyword>
<reference evidence="13" key="2">
    <citation type="journal article" date="2023" name="Microbiol Resour">
        <title>Decontamination and Annotation of the Draft Genome Sequence of the Oomycete Lagenidium giganteum ARSEF 373.</title>
        <authorList>
            <person name="Morgan W.R."/>
            <person name="Tartar A."/>
        </authorList>
    </citation>
    <scope>NUCLEOTIDE SEQUENCE</scope>
    <source>
        <strain evidence="13">ARSEF 373</strain>
    </source>
</reference>
<proteinExistence type="predicted"/>
<name>A0AAV2YYV5_9STRA</name>
<feature type="transmembrane region" description="Helical" evidence="12">
    <location>
        <begin position="69"/>
        <end position="85"/>
    </location>
</feature>
<evidence type="ECO:0000256" key="8">
    <source>
        <dbReference type="ARBA" id="ARBA00023098"/>
    </source>
</evidence>
<evidence type="ECO:0008006" key="15">
    <source>
        <dbReference type="Google" id="ProtNLM"/>
    </source>
</evidence>
<keyword evidence="5 12" id="KW-0812">Transmembrane</keyword>
<evidence type="ECO:0000313" key="14">
    <source>
        <dbReference type="Proteomes" id="UP001146120"/>
    </source>
</evidence>
<feature type="transmembrane region" description="Helical" evidence="12">
    <location>
        <begin position="188"/>
        <end position="208"/>
    </location>
</feature>
<evidence type="ECO:0000256" key="2">
    <source>
        <dbReference type="ARBA" id="ARBA00022475"/>
    </source>
</evidence>
<dbReference type="GO" id="GO:0004605">
    <property type="term" value="F:phosphatidate cytidylyltransferase activity"/>
    <property type="evidence" value="ECO:0007669"/>
    <property type="project" value="TreeGrafter"/>
</dbReference>
<keyword evidence="9 12" id="KW-0472">Membrane</keyword>
<comment type="caution">
    <text evidence="13">The sequence shown here is derived from an EMBL/GenBank/DDBJ whole genome shotgun (WGS) entry which is preliminary data.</text>
</comment>
<feature type="transmembrane region" description="Helical" evidence="12">
    <location>
        <begin position="34"/>
        <end position="57"/>
    </location>
</feature>
<dbReference type="Proteomes" id="UP001146120">
    <property type="component" value="Unassembled WGS sequence"/>
</dbReference>
<evidence type="ECO:0000256" key="7">
    <source>
        <dbReference type="ARBA" id="ARBA00022989"/>
    </source>
</evidence>
<evidence type="ECO:0000256" key="1">
    <source>
        <dbReference type="ARBA" id="ARBA00004651"/>
    </source>
</evidence>
<evidence type="ECO:0000256" key="10">
    <source>
        <dbReference type="ARBA" id="ARBA00023209"/>
    </source>
</evidence>
<feature type="transmembrane region" description="Helical" evidence="12">
    <location>
        <begin position="12"/>
        <end position="28"/>
    </location>
</feature>
<evidence type="ECO:0000256" key="9">
    <source>
        <dbReference type="ARBA" id="ARBA00023136"/>
    </source>
</evidence>
<dbReference type="GO" id="GO:0016024">
    <property type="term" value="P:CDP-diacylglycerol biosynthetic process"/>
    <property type="evidence" value="ECO:0007669"/>
    <property type="project" value="TreeGrafter"/>
</dbReference>
<keyword evidence="14" id="KW-1185">Reference proteome</keyword>
<evidence type="ECO:0000256" key="12">
    <source>
        <dbReference type="SAM" id="Phobius"/>
    </source>
</evidence>
<accession>A0AAV2YYV5</accession>
<dbReference type="GO" id="GO:0005886">
    <property type="term" value="C:plasma membrane"/>
    <property type="evidence" value="ECO:0007669"/>
    <property type="project" value="UniProtKB-SubCell"/>
</dbReference>
<dbReference type="EMBL" id="DAKRPA010000085">
    <property type="protein sequence ID" value="DAZ99330.1"/>
    <property type="molecule type" value="Genomic_DNA"/>
</dbReference>
<dbReference type="PANTHER" id="PTHR46382:SF1">
    <property type="entry name" value="PHOSPHATIDATE CYTIDYLYLTRANSFERASE"/>
    <property type="match status" value="1"/>
</dbReference>
<keyword evidence="7 12" id="KW-1133">Transmembrane helix</keyword>
<protein>
    <recommendedName>
        <fullName evidence="15">Phosphatidate cytidylyltransferase</fullName>
    </recommendedName>
</protein>
<dbReference type="PANTHER" id="PTHR46382">
    <property type="entry name" value="PHOSPHATIDATE CYTIDYLYLTRANSFERASE"/>
    <property type="match status" value="1"/>
</dbReference>
<evidence type="ECO:0000256" key="11">
    <source>
        <dbReference type="ARBA" id="ARBA00023264"/>
    </source>
</evidence>
<reference evidence="13" key="1">
    <citation type="submission" date="2022-11" db="EMBL/GenBank/DDBJ databases">
        <authorList>
            <person name="Morgan W.R."/>
            <person name="Tartar A."/>
        </authorList>
    </citation>
    <scope>NUCLEOTIDE SEQUENCE</scope>
    <source>
        <strain evidence="13">ARSEF 373</strain>
    </source>
</reference>
<evidence type="ECO:0000256" key="5">
    <source>
        <dbReference type="ARBA" id="ARBA00022692"/>
    </source>
</evidence>
<organism evidence="13 14">
    <name type="scientific">Lagenidium giganteum</name>
    <dbReference type="NCBI Taxonomy" id="4803"/>
    <lineage>
        <taxon>Eukaryota</taxon>
        <taxon>Sar</taxon>
        <taxon>Stramenopiles</taxon>
        <taxon>Oomycota</taxon>
        <taxon>Peronosporomycetes</taxon>
        <taxon>Pythiales</taxon>
        <taxon>Pythiaceae</taxon>
    </lineage>
</organism>
<keyword evidence="2" id="KW-1003">Cell membrane</keyword>
<gene>
    <name evidence="13" type="ORF">N0F65_005181</name>
</gene>
<keyword evidence="8" id="KW-0443">Lipid metabolism</keyword>
<evidence type="ECO:0000256" key="6">
    <source>
        <dbReference type="ARBA" id="ARBA00022695"/>
    </source>
</evidence>
<evidence type="ECO:0000256" key="3">
    <source>
        <dbReference type="ARBA" id="ARBA00022516"/>
    </source>
</evidence>
<keyword evidence="10" id="KW-0594">Phospholipid biosynthesis</keyword>
<evidence type="ECO:0000313" key="13">
    <source>
        <dbReference type="EMBL" id="DAZ99330.1"/>
    </source>
</evidence>
<keyword evidence="4" id="KW-0808">Transferase</keyword>
<keyword evidence="6" id="KW-0548">Nucleotidyltransferase</keyword>
<feature type="transmembrane region" description="Helical" evidence="12">
    <location>
        <begin position="153"/>
        <end position="176"/>
    </location>
</feature>
<dbReference type="AlphaFoldDB" id="A0AAV2YYV5"/>
<feature type="transmembrane region" description="Helical" evidence="12">
    <location>
        <begin position="228"/>
        <end position="247"/>
    </location>
</feature>
<feature type="transmembrane region" description="Helical" evidence="12">
    <location>
        <begin position="120"/>
        <end position="141"/>
    </location>
</feature>
<dbReference type="Pfam" id="PF01148">
    <property type="entry name" value="CTP_transf_1"/>
    <property type="match status" value="1"/>
</dbReference>
<evidence type="ECO:0000256" key="4">
    <source>
        <dbReference type="ARBA" id="ARBA00022679"/>
    </source>
</evidence>
<feature type="transmembrane region" description="Helical" evidence="12">
    <location>
        <begin position="91"/>
        <end position="108"/>
    </location>
</feature>
<comment type="subcellular location">
    <subcellularLocation>
        <location evidence="1">Cell membrane</location>
        <topology evidence="1">Multi-pass membrane protein</topology>
    </subcellularLocation>
</comment>
<sequence>MGRSGINWYKRIATVAIGVPTAILILSYDVGMLALATALCVGCLLEFTTTICPAVVVKQRSVFSLQSHAVLSVAIGIVGCLSAWWSSKAYYDATMLALTLTICVYHFVHTTKLEQMSLMACLLDYFSLIYIVSGFAHAILLRSATPFGFGFQLLGLSSAWVGDTGALLAGAFFGHVKLAPAISPGKTVVGGLAGVVSSVWTVVLLFALRQVPALGTWTQTFLPSSVSFVEQCVVGAILGVLCILGDLMESYTKRVAKVKDSGRFFPGHGGCLDRMDSFLFVAPFLYYYSSFYFSNVE</sequence>
<keyword evidence="3" id="KW-0444">Lipid biosynthesis</keyword>